<dbReference type="InterPro" id="IPR000847">
    <property type="entry name" value="LysR_HTH_N"/>
</dbReference>
<dbReference type="Gene3D" id="3.40.190.290">
    <property type="match status" value="1"/>
</dbReference>
<dbReference type="GO" id="GO:0010628">
    <property type="term" value="P:positive regulation of gene expression"/>
    <property type="evidence" value="ECO:0007669"/>
    <property type="project" value="TreeGrafter"/>
</dbReference>
<evidence type="ECO:0000256" key="2">
    <source>
        <dbReference type="ARBA" id="ARBA00023015"/>
    </source>
</evidence>
<keyword evidence="2" id="KW-0805">Transcription regulation</keyword>
<dbReference type="InterPro" id="IPR036388">
    <property type="entry name" value="WH-like_DNA-bd_sf"/>
</dbReference>
<organism evidence="6 7">
    <name type="scientific">Rhodovastum atsumiense</name>
    <dbReference type="NCBI Taxonomy" id="504468"/>
    <lineage>
        <taxon>Bacteria</taxon>
        <taxon>Pseudomonadati</taxon>
        <taxon>Pseudomonadota</taxon>
        <taxon>Alphaproteobacteria</taxon>
        <taxon>Acetobacterales</taxon>
        <taxon>Acetobacteraceae</taxon>
        <taxon>Rhodovastum</taxon>
    </lineage>
</organism>
<feature type="domain" description="HTH lysR-type" evidence="5">
    <location>
        <begin position="6"/>
        <end position="63"/>
    </location>
</feature>
<name>A0A5M6IKV6_9PROT</name>
<dbReference type="SUPFAM" id="SSF46785">
    <property type="entry name" value="Winged helix' DNA-binding domain"/>
    <property type="match status" value="1"/>
</dbReference>
<dbReference type="Gene3D" id="1.10.10.10">
    <property type="entry name" value="Winged helix-like DNA-binding domain superfamily/Winged helix DNA-binding domain"/>
    <property type="match status" value="1"/>
</dbReference>
<dbReference type="GO" id="GO:0003700">
    <property type="term" value="F:DNA-binding transcription factor activity"/>
    <property type="evidence" value="ECO:0007669"/>
    <property type="project" value="InterPro"/>
</dbReference>
<dbReference type="InterPro" id="IPR005119">
    <property type="entry name" value="LysR_subst-bd"/>
</dbReference>
<dbReference type="GO" id="GO:0043565">
    <property type="term" value="F:sequence-specific DNA binding"/>
    <property type="evidence" value="ECO:0007669"/>
    <property type="project" value="TreeGrafter"/>
</dbReference>
<dbReference type="PRINTS" id="PR00039">
    <property type="entry name" value="HTHLYSR"/>
</dbReference>
<sequence length="307" mass="33844">MGCPRLTLRQLEILRAVMRFETTMAAARHLGMSQPAVSNAIRQMELQSGLALFERVNNRLFPTEAARLVQEESDPLFAMYAALDKRLKDLREDKVSRLHILSTPPLGHGVLPLALQRFTRHHPRLRSFFHVRELDDVIKAVEAGTTDLGFGLGMSPHPALQMEPLFEGRMVCVCPHDHPLARVEVVTPADLAGHGFVALEAGTRMGAAVRRAFADLHQPFTFTVEVRYCETACVLAAAGLGASVVDPFSPSGLAGGGLMVKPFEPVIPSVAYVFWSARRQISPTARRFLQEIRDVLAQTTAVLRGQH</sequence>
<dbReference type="PANTHER" id="PTHR30427">
    <property type="entry name" value="TRANSCRIPTIONAL ACTIVATOR PROTEIN LYSR"/>
    <property type="match status" value="1"/>
</dbReference>
<gene>
    <name evidence="6" type="ORF">F1189_26975</name>
</gene>
<dbReference type="InterPro" id="IPR036390">
    <property type="entry name" value="WH_DNA-bd_sf"/>
</dbReference>
<keyword evidence="4" id="KW-0804">Transcription</keyword>
<dbReference type="SUPFAM" id="SSF53850">
    <property type="entry name" value="Periplasmic binding protein-like II"/>
    <property type="match status" value="1"/>
</dbReference>
<protein>
    <submittedName>
        <fullName evidence="6">LysR family transcriptional regulator</fullName>
    </submittedName>
</protein>
<reference evidence="6 7" key="1">
    <citation type="submission" date="2019-09" db="EMBL/GenBank/DDBJ databases">
        <title>Genome sequence of Rhodovastum atsumiense, a diverse member of the Acetobacteraceae family of non-sulfur purple photosynthetic bacteria.</title>
        <authorList>
            <person name="Meyer T."/>
            <person name="Kyndt J."/>
        </authorList>
    </citation>
    <scope>NUCLEOTIDE SEQUENCE [LARGE SCALE GENOMIC DNA]</scope>
    <source>
        <strain evidence="6 7">DSM 21279</strain>
    </source>
</reference>
<comment type="similarity">
    <text evidence="1">Belongs to the LysR transcriptional regulatory family.</text>
</comment>
<dbReference type="EMBL" id="VWPK01000065">
    <property type="protein sequence ID" value="KAA5608903.1"/>
    <property type="molecule type" value="Genomic_DNA"/>
</dbReference>
<accession>A0A5M6IKV6</accession>
<evidence type="ECO:0000256" key="3">
    <source>
        <dbReference type="ARBA" id="ARBA00023125"/>
    </source>
</evidence>
<proteinExistence type="inferred from homology"/>
<dbReference type="Proteomes" id="UP000325255">
    <property type="component" value="Unassembled WGS sequence"/>
</dbReference>
<comment type="caution">
    <text evidence="6">The sequence shown here is derived from an EMBL/GenBank/DDBJ whole genome shotgun (WGS) entry which is preliminary data.</text>
</comment>
<evidence type="ECO:0000256" key="4">
    <source>
        <dbReference type="ARBA" id="ARBA00023163"/>
    </source>
</evidence>
<evidence type="ECO:0000313" key="6">
    <source>
        <dbReference type="EMBL" id="KAA5608903.1"/>
    </source>
</evidence>
<keyword evidence="7" id="KW-1185">Reference proteome</keyword>
<evidence type="ECO:0000313" key="7">
    <source>
        <dbReference type="Proteomes" id="UP000325255"/>
    </source>
</evidence>
<dbReference type="Pfam" id="PF00126">
    <property type="entry name" value="HTH_1"/>
    <property type="match status" value="1"/>
</dbReference>
<dbReference type="OrthoDB" id="9806538at2"/>
<evidence type="ECO:0000256" key="1">
    <source>
        <dbReference type="ARBA" id="ARBA00009437"/>
    </source>
</evidence>
<keyword evidence="3" id="KW-0238">DNA-binding</keyword>
<dbReference type="Pfam" id="PF03466">
    <property type="entry name" value="LysR_substrate"/>
    <property type="match status" value="1"/>
</dbReference>
<evidence type="ECO:0000259" key="5">
    <source>
        <dbReference type="PROSITE" id="PS50931"/>
    </source>
</evidence>
<dbReference type="AlphaFoldDB" id="A0A5M6IKV6"/>
<dbReference type="PANTHER" id="PTHR30427:SF1">
    <property type="entry name" value="TRANSCRIPTIONAL ACTIVATOR PROTEIN LYSR"/>
    <property type="match status" value="1"/>
</dbReference>
<dbReference type="PROSITE" id="PS50931">
    <property type="entry name" value="HTH_LYSR"/>
    <property type="match status" value="1"/>
</dbReference>